<name>A0A099W4N6_9LIST</name>
<dbReference type="AlphaFoldDB" id="A0A099W4N6"/>
<dbReference type="SUPFAM" id="SSF53474">
    <property type="entry name" value="alpha/beta-Hydrolases"/>
    <property type="match status" value="1"/>
</dbReference>
<dbReference type="eggNOG" id="COG1506">
    <property type="taxonomic scope" value="Bacteria"/>
</dbReference>
<evidence type="ECO:0000313" key="2">
    <source>
        <dbReference type="Proteomes" id="UP000029844"/>
    </source>
</evidence>
<evidence type="ECO:0000313" key="1">
    <source>
        <dbReference type="EMBL" id="KGL39741.1"/>
    </source>
</evidence>
<comment type="caution">
    <text evidence="1">The sequence shown here is derived from an EMBL/GenBank/DDBJ whole genome shotgun (WGS) entry which is preliminary data.</text>
</comment>
<sequence>MKITMDDVRYQDANLALSFTVTGATEPCEFAYYLYQDNQLIKKRWYEPASKKNEIQFRPLFSGAYKIRLFVRQGEEVVFAQVSNELYIDCVAEKELEVTFPGEKIFFDDVPVKYLFQPAKKPSKHLILSFSGLYSTEFRGGAPVYNHIRTLEPVDANKLFILDSYQDQFCYYVGFGREHQFERSVVSLITTIANQLHISAENIIATGSSKGGAAALYYSLKYRYGKAIIGAPQVYIANYLNQRATSDSMLERYYRILGDNHELGKQFWNQLILNQVAKATQFPELHFHVGKGDFHYPKHLVPLFKELDKREVTYRLDLADYTEHNQTGQYFTPFLFETVSKMI</sequence>
<dbReference type="STRING" id="1552123.EP57_11805"/>
<dbReference type="EMBL" id="JNFA01000025">
    <property type="protein sequence ID" value="KGL39741.1"/>
    <property type="molecule type" value="Genomic_DNA"/>
</dbReference>
<dbReference type="OrthoDB" id="7335480at2"/>
<protein>
    <recommendedName>
        <fullName evidence="3">Two component regulator three Y domain-containing protein</fullName>
    </recommendedName>
</protein>
<dbReference type="RefSeq" id="WP_052167657.1">
    <property type="nucleotide sequence ID" value="NZ_CBCSHQ010000010.1"/>
</dbReference>
<keyword evidence="2" id="KW-1185">Reference proteome</keyword>
<dbReference type="InterPro" id="IPR029058">
    <property type="entry name" value="AB_hydrolase_fold"/>
</dbReference>
<organism evidence="1 2">
    <name type="scientific">Listeria booriae</name>
    <dbReference type="NCBI Taxonomy" id="1552123"/>
    <lineage>
        <taxon>Bacteria</taxon>
        <taxon>Bacillati</taxon>
        <taxon>Bacillota</taxon>
        <taxon>Bacilli</taxon>
        <taxon>Bacillales</taxon>
        <taxon>Listeriaceae</taxon>
        <taxon>Listeria</taxon>
    </lineage>
</organism>
<gene>
    <name evidence="1" type="ORF">EP57_11805</name>
</gene>
<dbReference type="GeneID" id="58719024"/>
<reference evidence="1 2" key="1">
    <citation type="submission" date="2014-05" db="EMBL/GenBank/DDBJ databases">
        <title>Novel Listeriaceae from food processing environments.</title>
        <authorList>
            <person name="den Bakker H.C."/>
        </authorList>
    </citation>
    <scope>NUCLEOTIDE SEQUENCE [LARGE SCALE GENOMIC DNA]</scope>
    <source>
        <strain evidence="1 2">FSL A5-0281</strain>
    </source>
</reference>
<dbReference type="Proteomes" id="UP000029844">
    <property type="component" value="Unassembled WGS sequence"/>
</dbReference>
<dbReference type="Gene3D" id="3.40.50.1820">
    <property type="entry name" value="alpha/beta hydrolase"/>
    <property type="match status" value="1"/>
</dbReference>
<evidence type="ECO:0008006" key="3">
    <source>
        <dbReference type="Google" id="ProtNLM"/>
    </source>
</evidence>
<accession>A0A099W4N6</accession>
<proteinExistence type="predicted"/>